<keyword evidence="6" id="KW-0804">Transcription</keyword>
<accession>A0A9Q0MFW1</accession>
<dbReference type="InterPro" id="IPR053819">
    <property type="entry name" value="TEADIR3_omega_loop"/>
</dbReference>
<dbReference type="EMBL" id="JAPWDV010000001">
    <property type="protein sequence ID" value="KAJ6225210.1"/>
    <property type="molecule type" value="Genomic_DNA"/>
</dbReference>
<comment type="subcellular location">
    <subcellularLocation>
        <location evidence="2">Cytoplasm</location>
    </subcellularLocation>
    <subcellularLocation>
        <location evidence="1">Nucleus</location>
    </subcellularLocation>
</comment>
<keyword evidence="7" id="KW-0539">Nucleus</keyword>
<evidence type="ECO:0000256" key="6">
    <source>
        <dbReference type="ARBA" id="ARBA00023163"/>
    </source>
</evidence>
<evidence type="ECO:0000256" key="5">
    <source>
        <dbReference type="ARBA" id="ARBA00023159"/>
    </source>
</evidence>
<evidence type="ECO:0000256" key="1">
    <source>
        <dbReference type="ARBA" id="ARBA00004123"/>
    </source>
</evidence>
<dbReference type="PROSITE" id="PS01159">
    <property type="entry name" value="WW_DOMAIN_1"/>
    <property type="match status" value="2"/>
</dbReference>
<feature type="domain" description="WW" evidence="10">
    <location>
        <begin position="210"/>
        <end position="243"/>
    </location>
</feature>
<dbReference type="PANTHER" id="PTHR17616">
    <property type="entry name" value="YES-ASSOCIATED PROTEIN YAP1 FAMILY MEMBER"/>
    <property type="match status" value="1"/>
</dbReference>
<dbReference type="Gene3D" id="2.20.70.10">
    <property type="match status" value="2"/>
</dbReference>
<comment type="caution">
    <text evidence="11">The sequence shown here is derived from an EMBL/GenBank/DDBJ whole genome shotgun (WGS) entry which is preliminary data.</text>
</comment>
<dbReference type="PROSITE" id="PS50020">
    <property type="entry name" value="WW_DOMAIN_2"/>
    <property type="match status" value="2"/>
</dbReference>
<keyword evidence="4" id="KW-0805">Transcription regulation</keyword>
<dbReference type="InterPro" id="IPR001202">
    <property type="entry name" value="WW_dom"/>
</dbReference>
<dbReference type="Pfam" id="PF15238">
    <property type="entry name" value="TEADIR3"/>
    <property type="match status" value="1"/>
</dbReference>
<evidence type="ECO:0000256" key="2">
    <source>
        <dbReference type="ARBA" id="ARBA00004496"/>
    </source>
</evidence>
<organism evidence="11 12">
    <name type="scientific">Blomia tropicalis</name>
    <name type="common">Mite</name>
    <dbReference type="NCBI Taxonomy" id="40697"/>
    <lineage>
        <taxon>Eukaryota</taxon>
        <taxon>Metazoa</taxon>
        <taxon>Ecdysozoa</taxon>
        <taxon>Arthropoda</taxon>
        <taxon>Chelicerata</taxon>
        <taxon>Arachnida</taxon>
        <taxon>Acari</taxon>
        <taxon>Acariformes</taxon>
        <taxon>Sarcoptiformes</taxon>
        <taxon>Astigmata</taxon>
        <taxon>Glycyphagoidea</taxon>
        <taxon>Echimyopodidae</taxon>
        <taxon>Blomia</taxon>
    </lineage>
</organism>
<keyword evidence="3" id="KW-0963">Cytoplasm</keyword>
<evidence type="ECO:0000313" key="12">
    <source>
        <dbReference type="Proteomes" id="UP001142055"/>
    </source>
</evidence>
<evidence type="ECO:0000256" key="7">
    <source>
        <dbReference type="ARBA" id="ARBA00023242"/>
    </source>
</evidence>
<keyword evidence="5" id="KW-0010">Activator</keyword>
<evidence type="ECO:0000313" key="11">
    <source>
        <dbReference type="EMBL" id="KAJ6225210.1"/>
    </source>
</evidence>
<evidence type="ECO:0000256" key="9">
    <source>
        <dbReference type="SAM" id="MobiDB-lite"/>
    </source>
</evidence>
<dbReference type="GO" id="GO:0003713">
    <property type="term" value="F:transcription coactivator activity"/>
    <property type="evidence" value="ECO:0007669"/>
    <property type="project" value="TreeGrafter"/>
</dbReference>
<comment type="similarity">
    <text evidence="8">Belongs to the YAP1 family.</text>
</comment>
<proteinExistence type="inferred from homology"/>
<dbReference type="GO" id="GO:0005737">
    <property type="term" value="C:cytoplasm"/>
    <property type="evidence" value="ECO:0007669"/>
    <property type="project" value="UniProtKB-SubCell"/>
</dbReference>
<name>A0A9Q0MFW1_BLOTA</name>
<gene>
    <name evidence="11" type="ORF">RDWZM_003755</name>
</gene>
<feature type="compositionally biased region" description="Low complexity" evidence="9">
    <location>
        <begin position="76"/>
        <end position="112"/>
    </location>
</feature>
<dbReference type="PANTHER" id="PTHR17616:SF8">
    <property type="entry name" value="TRANSCRIPTIONAL COACTIVATOR YORKIE"/>
    <property type="match status" value="1"/>
</dbReference>
<feature type="region of interest" description="Disordered" evidence="9">
    <location>
        <begin position="53"/>
        <end position="127"/>
    </location>
</feature>
<feature type="domain" description="WW" evidence="10">
    <location>
        <begin position="322"/>
        <end position="355"/>
    </location>
</feature>
<keyword evidence="12" id="KW-1185">Reference proteome</keyword>
<dbReference type="InterPro" id="IPR036020">
    <property type="entry name" value="WW_dom_sf"/>
</dbReference>
<dbReference type="Gene3D" id="6.20.430.10">
    <property type="match status" value="1"/>
</dbReference>
<evidence type="ECO:0000256" key="3">
    <source>
        <dbReference type="ARBA" id="ARBA00022490"/>
    </source>
</evidence>
<dbReference type="Pfam" id="PF00397">
    <property type="entry name" value="WW"/>
    <property type="match status" value="2"/>
</dbReference>
<evidence type="ECO:0000256" key="4">
    <source>
        <dbReference type="ARBA" id="ARBA00023015"/>
    </source>
</evidence>
<protein>
    <recommendedName>
        <fullName evidence="10">WW domain-containing protein</fullName>
    </recommendedName>
</protein>
<dbReference type="GO" id="GO:0005634">
    <property type="term" value="C:nucleus"/>
    <property type="evidence" value="ECO:0007669"/>
    <property type="project" value="UniProtKB-SubCell"/>
</dbReference>
<dbReference type="CDD" id="cd00201">
    <property type="entry name" value="WW"/>
    <property type="match status" value="2"/>
</dbReference>
<dbReference type="GO" id="GO:0035329">
    <property type="term" value="P:hippo signaling"/>
    <property type="evidence" value="ECO:0007669"/>
    <property type="project" value="TreeGrafter"/>
</dbReference>
<dbReference type="SMART" id="SM00456">
    <property type="entry name" value="WW"/>
    <property type="match status" value="2"/>
</dbReference>
<evidence type="ECO:0000256" key="8">
    <source>
        <dbReference type="ARBA" id="ARBA00038057"/>
    </source>
</evidence>
<sequence length="605" mass="67191">MATNGHQQPKPEVHVSSNLCNSLDELFNVSLSQSNHNTTVPMNQRKFPASFFRPPSSACSSATHSRESSLDAGAFSPSSSSTNGKQSSSNSSGKPPTPSSLSPASPPQQQHPMMVNNNGKSCTTSSPPSLLASLVISHSRARSLPATLQQTAYSNQQTVPNVNLNPQQLQGQQATNVAQQGQPSQLLQVKPQPPLPNVHIRQHSYDINKLQLPEGWSVAFTPNGDQYFLNHNAKVTTWEDPRKELLRRRAEMFNINTNSPMFQAQFGQSIDQSINTVPAYPSQSNVQQVLQSVQSFDSAITPNNNNNNNANTNGIQNQNQIARLPDGWEQGNTPNGDVYYVNHNDQTTTWFHPSLPRQLQLKGVQLKQHNSGVTPPSFMFVQQAQNTATTTNGNGQTIPSELVVALENMNTSESTTTTTTTNNNPDLMRHANIRDLELERERMRQRQEELFQSPLLKNNNFVQMNPVSNQLDPFLSSTIDCSGIHGRQESIDSGLSLGSTAGINGSQLMLNHFDLNNHNQQQQQQQQQQQLHHQAQHQFNMDQTKAMDHYRQMNGPNSMSSLVSNQQVVDANDLSFIDSIDLDMDMLTEVEELLNSNRDNIMTWL</sequence>
<dbReference type="AlphaFoldDB" id="A0A9Q0MFW1"/>
<dbReference type="GO" id="GO:0045944">
    <property type="term" value="P:positive regulation of transcription by RNA polymerase II"/>
    <property type="evidence" value="ECO:0007669"/>
    <property type="project" value="TreeGrafter"/>
</dbReference>
<dbReference type="InterPro" id="IPR051583">
    <property type="entry name" value="YAP1"/>
</dbReference>
<dbReference type="Proteomes" id="UP001142055">
    <property type="component" value="Chromosome 1"/>
</dbReference>
<evidence type="ECO:0000259" key="10">
    <source>
        <dbReference type="PROSITE" id="PS50020"/>
    </source>
</evidence>
<reference evidence="11" key="1">
    <citation type="submission" date="2022-12" db="EMBL/GenBank/DDBJ databases">
        <title>Genome assemblies of Blomia tropicalis.</title>
        <authorList>
            <person name="Cui Y."/>
        </authorList>
    </citation>
    <scope>NUCLEOTIDE SEQUENCE</scope>
    <source>
        <tissue evidence="11">Adult mites</tissue>
    </source>
</reference>
<dbReference type="SUPFAM" id="SSF51045">
    <property type="entry name" value="WW domain"/>
    <property type="match status" value="2"/>
</dbReference>